<keyword evidence="4" id="KW-1185">Reference proteome</keyword>
<evidence type="ECO:0000313" key="3">
    <source>
        <dbReference type="EMBL" id="MFC6670634.1"/>
    </source>
</evidence>
<dbReference type="SUPFAM" id="SSF51905">
    <property type="entry name" value="FAD/NAD(P)-binding domain"/>
    <property type="match status" value="1"/>
</dbReference>
<organism evidence="3 4">
    <name type="scientific">Marinobacterium aestuariivivens</name>
    <dbReference type="NCBI Taxonomy" id="1698799"/>
    <lineage>
        <taxon>Bacteria</taxon>
        <taxon>Pseudomonadati</taxon>
        <taxon>Pseudomonadota</taxon>
        <taxon>Gammaproteobacteria</taxon>
        <taxon>Oceanospirillales</taxon>
        <taxon>Oceanospirillaceae</taxon>
        <taxon>Marinobacterium</taxon>
    </lineage>
</organism>
<evidence type="ECO:0000313" key="4">
    <source>
        <dbReference type="Proteomes" id="UP001596422"/>
    </source>
</evidence>
<evidence type="ECO:0000256" key="1">
    <source>
        <dbReference type="ARBA" id="ARBA00023002"/>
    </source>
</evidence>
<dbReference type="Pfam" id="PF01266">
    <property type="entry name" value="DAO"/>
    <property type="match status" value="1"/>
</dbReference>
<dbReference type="InterPro" id="IPR036188">
    <property type="entry name" value="FAD/NAD-bd_sf"/>
</dbReference>
<dbReference type="Gene3D" id="3.30.9.10">
    <property type="entry name" value="D-Amino Acid Oxidase, subunit A, domain 2"/>
    <property type="match status" value="1"/>
</dbReference>
<gene>
    <name evidence="3" type="ORF">ACFQDL_11500</name>
</gene>
<name>A0ABW1ZZI8_9GAMM</name>
<sequence>MSALSAAAIPDSRRHCTWPNGVTGWCCWKPAASARAPRAAMAAVCVGQNQDQGSLERMLGPTHARALWELSLEAVALVRNLILQHRIDCDLKSGILHTAFKASHLEPMQRAVEKLQRDYGYEGVRFVPRAELEPMLGTDRYHGAQLFSDALHLHPLNYALGLATAAVARGVRIHESSRVLRYQTGPAPVSKRQAVRSGPSMSCWPAMPISASWSPVSRAR</sequence>
<keyword evidence="1 3" id="KW-0560">Oxidoreductase</keyword>
<accession>A0ABW1ZZI8</accession>
<feature type="domain" description="FAD dependent oxidoreductase" evidence="2">
    <location>
        <begin position="58"/>
        <end position="184"/>
    </location>
</feature>
<reference evidence="4" key="1">
    <citation type="journal article" date="2019" name="Int. J. Syst. Evol. Microbiol.">
        <title>The Global Catalogue of Microorganisms (GCM) 10K type strain sequencing project: providing services to taxonomists for standard genome sequencing and annotation.</title>
        <authorList>
            <consortium name="The Broad Institute Genomics Platform"/>
            <consortium name="The Broad Institute Genome Sequencing Center for Infectious Disease"/>
            <person name="Wu L."/>
            <person name="Ma J."/>
        </authorList>
    </citation>
    <scope>NUCLEOTIDE SEQUENCE [LARGE SCALE GENOMIC DNA]</scope>
    <source>
        <strain evidence="4">NBRC 111756</strain>
    </source>
</reference>
<proteinExistence type="predicted"/>
<protein>
    <submittedName>
        <fullName evidence="3">NAD(P)/FAD-dependent oxidoreductase</fullName>
        <ecNumber evidence="3">1.-.-.-</ecNumber>
    </submittedName>
</protein>
<dbReference type="InterPro" id="IPR006076">
    <property type="entry name" value="FAD-dep_OxRdtase"/>
</dbReference>
<dbReference type="Proteomes" id="UP001596422">
    <property type="component" value="Unassembled WGS sequence"/>
</dbReference>
<dbReference type="EMBL" id="JBHSWE010000001">
    <property type="protein sequence ID" value="MFC6670634.1"/>
    <property type="molecule type" value="Genomic_DNA"/>
</dbReference>
<dbReference type="GO" id="GO:0016491">
    <property type="term" value="F:oxidoreductase activity"/>
    <property type="evidence" value="ECO:0007669"/>
    <property type="project" value="UniProtKB-KW"/>
</dbReference>
<dbReference type="Gene3D" id="3.50.50.60">
    <property type="entry name" value="FAD/NAD(P)-binding domain"/>
    <property type="match status" value="1"/>
</dbReference>
<dbReference type="RefSeq" id="WP_379909138.1">
    <property type="nucleotide sequence ID" value="NZ_JBHSWE010000001.1"/>
</dbReference>
<dbReference type="EC" id="1.-.-.-" evidence="3"/>
<evidence type="ECO:0000259" key="2">
    <source>
        <dbReference type="Pfam" id="PF01266"/>
    </source>
</evidence>
<comment type="caution">
    <text evidence="3">The sequence shown here is derived from an EMBL/GenBank/DDBJ whole genome shotgun (WGS) entry which is preliminary data.</text>
</comment>